<dbReference type="EMBL" id="LECT01000019">
    <property type="protein sequence ID" value="KLU05342.1"/>
    <property type="molecule type" value="Genomic_DNA"/>
</dbReference>
<dbReference type="PATRIC" id="fig|595434.4.peg.2431"/>
<dbReference type="InterPro" id="IPR013149">
    <property type="entry name" value="ADH-like_C"/>
</dbReference>
<gene>
    <name evidence="9" type="ORF">RISK_002549</name>
</gene>
<evidence type="ECO:0000313" key="9">
    <source>
        <dbReference type="EMBL" id="KLU05342.1"/>
    </source>
</evidence>
<sequence>MDRLSRHAASSSDPSSLQPANGVPPMSSLMKAFVMQGIDRVEFVDKPIPTPGPNDAIVKTTRALVCTSDVHTVKGAIGDRSGLTLGHEAVGIVTKLGSEVRGFREGDRVAVNAITPCFQCENCQRGYSSQCGEMLGGWKYANIKDGSFAEYFHVNDAKANLTPIPDSISDDTAVYACDMMSTGFMGAEHANIPLGGTVAIFAQGPVGLMATVGARLLGAGLVIGVDGMEKRLELSRHFGADVVLNFNQVDPVEEIRKLTGGVGVDSAIECLGAQLTFESCIKATRPGATISVAGYFGHGDSVNIPRLEWGVGMSDKVIRTGLCPGGNVRMSRLLRLLETGRVDPSPLTTHSFDFDEVGKALHMMETKEDGMLKPLIRF</sequence>
<dbReference type="Gene3D" id="3.90.180.10">
    <property type="entry name" value="Medium-chain alcohol dehydrogenases, catalytic domain"/>
    <property type="match status" value="1"/>
</dbReference>
<keyword evidence="10" id="KW-1185">Reference proteome</keyword>
<evidence type="ECO:0000256" key="3">
    <source>
        <dbReference type="ARBA" id="ARBA00022723"/>
    </source>
</evidence>
<keyword evidence="5" id="KW-0560">Oxidoreductase</keyword>
<dbReference type="SUPFAM" id="SSF50129">
    <property type="entry name" value="GroES-like"/>
    <property type="match status" value="1"/>
</dbReference>
<name>A0A0J1BFJ2_RHOIS</name>
<evidence type="ECO:0000256" key="1">
    <source>
        <dbReference type="ARBA" id="ARBA00001947"/>
    </source>
</evidence>
<proteinExistence type="inferred from homology"/>
<evidence type="ECO:0000256" key="6">
    <source>
        <dbReference type="RuleBase" id="RU361277"/>
    </source>
</evidence>
<comment type="cofactor">
    <cofactor evidence="1 6">
        <name>Zn(2+)</name>
        <dbReference type="ChEBI" id="CHEBI:29105"/>
    </cofactor>
</comment>
<protein>
    <submittedName>
        <fullName evidence="9">Threonine dehydrogenase</fullName>
    </submittedName>
</protein>
<dbReference type="InterPro" id="IPR013154">
    <property type="entry name" value="ADH-like_N"/>
</dbReference>
<evidence type="ECO:0000256" key="2">
    <source>
        <dbReference type="ARBA" id="ARBA00008072"/>
    </source>
</evidence>
<evidence type="ECO:0000256" key="7">
    <source>
        <dbReference type="SAM" id="MobiDB-lite"/>
    </source>
</evidence>
<dbReference type="GO" id="GO:0008270">
    <property type="term" value="F:zinc ion binding"/>
    <property type="evidence" value="ECO:0007669"/>
    <property type="project" value="InterPro"/>
</dbReference>
<reference evidence="9" key="1">
    <citation type="submission" date="2015-05" db="EMBL/GenBank/DDBJ databases">
        <title>Permanent draft genome of Rhodopirellula islandicus K833.</title>
        <authorList>
            <person name="Kizina J."/>
            <person name="Richter M."/>
            <person name="Glockner F.O."/>
            <person name="Harder J."/>
        </authorList>
    </citation>
    <scope>NUCLEOTIDE SEQUENCE [LARGE SCALE GENOMIC DNA]</scope>
    <source>
        <strain evidence="9">K833</strain>
    </source>
</reference>
<dbReference type="Proteomes" id="UP000036367">
    <property type="component" value="Unassembled WGS sequence"/>
</dbReference>
<dbReference type="CDD" id="cd08285">
    <property type="entry name" value="NADP_ADH"/>
    <property type="match status" value="1"/>
</dbReference>
<evidence type="ECO:0000259" key="8">
    <source>
        <dbReference type="SMART" id="SM00829"/>
    </source>
</evidence>
<dbReference type="InterPro" id="IPR011032">
    <property type="entry name" value="GroES-like_sf"/>
</dbReference>
<keyword evidence="4 6" id="KW-0862">Zinc</keyword>
<evidence type="ECO:0000256" key="5">
    <source>
        <dbReference type="ARBA" id="ARBA00023002"/>
    </source>
</evidence>
<keyword evidence="3 6" id="KW-0479">Metal-binding</keyword>
<feature type="region of interest" description="Disordered" evidence="7">
    <location>
        <begin position="1"/>
        <end position="23"/>
    </location>
</feature>
<dbReference type="InterPro" id="IPR020843">
    <property type="entry name" value="ER"/>
</dbReference>
<evidence type="ECO:0000256" key="4">
    <source>
        <dbReference type="ARBA" id="ARBA00022833"/>
    </source>
</evidence>
<dbReference type="SUPFAM" id="SSF51735">
    <property type="entry name" value="NAD(P)-binding Rossmann-fold domains"/>
    <property type="match status" value="1"/>
</dbReference>
<dbReference type="SMART" id="SM00829">
    <property type="entry name" value="PKS_ER"/>
    <property type="match status" value="1"/>
</dbReference>
<dbReference type="Gene3D" id="3.40.50.720">
    <property type="entry name" value="NAD(P)-binding Rossmann-like Domain"/>
    <property type="match status" value="1"/>
</dbReference>
<accession>A0A0J1BFJ2</accession>
<dbReference type="InterPro" id="IPR002328">
    <property type="entry name" value="ADH_Zn_CS"/>
</dbReference>
<feature type="compositionally biased region" description="Low complexity" evidence="7">
    <location>
        <begin position="7"/>
        <end position="16"/>
    </location>
</feature>
<dbReference type="InterPro" id="IPR036291">
    <property type="entry name" value="NAD(P)-bd_dom_sf"/>
</dbReference>
<dbReference type="Pfam" id="PF00107">
    <property type="entry name" value="ADH_zinc_N"/>
    <property type="match status" value="1"/>
</dbReference>
<comment type="caution">
    <text evidence="9">The sequence shown here is derived from an EMBL/GenBank/DDBJ whole genome shotgun (WGS) entry which is preliminary data.</text>
</comment>
<dbReference type="AlphaFoldDB" id="A0A0J1BFJ2"/>
<dbReference type="PANTHER" id="PTHR42813:SF4">
    <property type="entry name" value="NADP-DEPENDENT ISOPROPANOL DEHYDROGENASE"/>
    <property type="match status" value="1"/>
</dbReference>
<dbReference type="STRING" id="595434.RISK_002549"/>
<dbReference type="GO" id="GO:0016616">
    <property type="term" value="F:oxidoreductase activity, acting on the CH-OH group of donors, NAD or NADP as acceptor"/>
    <property type="evidence" value="ECO:0007669"/>
    <property type="project" value="UniProtKB-ARBA"/>
</dbReference>
<feature type="domain" description="Enoyl reductase (ER)" evidence="8">
    <location>
        <begin position="37"/>
        <end position="372"/>
    </location>
</feature>
<organism evidence="9 10">
    <name type="scientific">Rhodopirellula islandica</name>
    <dbReference type="NCBI Taxonomy" id="595434"/>
    <lineage>
        <taxon>Bacteria</taxon>
        <taxon>Pseudomonadati</taxon>
        <taxon>Planctomycetota</taxon>
        <taxon>Planctomycetia</taxon>
        <taxon>Pirellulales</taxon>
        <taxon>Pirellulaceae</taxon>
        <taxon>Rhodopirellula</taxon>
    </lineage>
</organism>
<dbReference type="PROSITE" id="PS00059">
    <property type="entry name" value="ADH_ZINC"/>
    <property type="match status" value="1"/>
</dbReference>
<dbReference type="Pfam" id="PF08240">
    <property type="entry name" value="ADH_N"/>
    <property type="match status" value="1"/>
</dbReference>
<comment type="similarity">
    <text evidence="2 6">Belongs to the zinc-containing alcohol dehydrogenase family.</text>
</comment>
<evidence type="ECO:0000313" key="10">
    <source>
        <dbReference type="Proteomes" id="UP000036367"/>
    </source>
</evidence>
<dbReference type="PANTHER" id="PTHR42813">
    <property type="entry name" value="ZINC-TYPE ALCOHOL DEHYDROGENASE-LIKE"/>
    <property type="match status" value="1"/>
</dbReference>